<organism evidence="1 2">
    <name type="scientific">Paenibacillus lautus</name>
    <name type="common">Bacillus lautus</name>
    <dbReference type="NCBI Taxonomy" id="1401"/>
    <lineage>
        <taxon>Bacteria</taxon>
        <taxon>Bacillati</taxon>
        <taxon>Bacillota</taxon>
        <taxon>Bacilli</taxon>
        <taxon>Bacillales</taxon>
        <taxon>Paenibacillaceae</taxon>
        <taxon>Paenibacillus</taxon>
    </lineage>
</organism>
<dbReference type="Proteomes" id="UP000266552">
    <property type="component" value="Chromosome"/>
</dbReference>
<evidence type="ECO:0000313" key="1">
    <source>
        <dbReference type="EMBL" id="AYB45082.1"/>
    </source>
</evidence>
<dbReference type="AlphaFoldDB" id="A0A385TRC4"/>
<keyword evidence="2" id="KW-1185">Reference proteome</keyword>
<dbReference type="RefSeq" id="WP_119848929.1">
    <property type="nucleotide sequence ID" value="NZ_CP032412.1"/>
</dbReference>
<sequence>MNSLKPLQAFLEAQQDNPIEAIVSYISEHIEQNWEKVLTDNREKLLRAYNEGGDMAYGTYLNLLFLPVHRQFKEMGIRPAPKFPGDFDISREWGSEEGTDQQRWMWSTVFSPEEEPLGTIVTIVYHDHTQFRVPRQPRILAVHETGKEDVVAVLSLKSPDFREALEFTAEYEQYLRSLQE</sequence>
<name>A0A385TRC4_PAELA</name>
<dbReference type="EMBL" id="CP032412">
    <property type="protein sequence ID" value="AYB45082.1"/>
    <property type="molecule type" value="Genomic_DNA"/>
</dbReference>
<dbReference type="Pfam" id="PF19486">
    <property type="entry name" value="DUF6022"/>
    <property type="match status" value="1"/>
</dbReference>
<reference evidence="1 2" key="1">
    <citation type="submission" date="2018-09" db="EMBL/GenBank/DDBJ databases">
        <title>Genome Sequence of Paenibacillus lautus Strain E7593-69, Azo Dye-Degrading Bacteria, Isolated from Commercial Tattoo Inks.</title>
        <authorList>
            <person name="Nho S.W."/>
            <person name="Kim S.-J."/>
            <person name="Kweon O."/>
            <person name="Cerniglia C.E."/>
        </authorList>
    </citation>
    <scope>NUCLEOTIDE SEQUENCE [LARGE SCALE GENOMIC DNA]</scope>
    <source>
        <strain evidence="1 2">E7593-69</strain>
    </source>
</reference>
<protein>
    <submittedName>
        <fullName evidence="1">Uncharacterized protein</fullName>
    </submittedName>
</protein>
<gene>
    <name evidence="1" type="ORF">D5F53_18135</name>
</gene>
<proteinExistence type="predicted"/>
<dbReference type="KEGG" id="plw:D5F53_18135"/>
<accession>A0A385TRC4</accession>
<evidence type="ECO:0000313" key="2">
    <source>
        <dbReference type="Proteomes" id="UP000266552"/>
    </source>
</evidence>
<dbReference type="InterPro" id="IPR046064">
    <property type="entry name" value="DUF6022"/>
</dbReference>